<evidence type="ECO:0000313" key="3">
    <source>
        <dbReference type="Proteomes" id="UP001620295"/>
    </source>
</evidence>
<keyword evidence="3" id="KW-1185">Reference proteome</keyword>
<dbReference type="Proteomes" id="UP001620295">
    <property type="component" value="Unassembled WGS sequence"/>
</dbReference>
<name>A0ABW8M2U2_9ACTN</name>
<dbReference type="EMBL" id="JBJDQH010000016">
    <property type="protein sequence ID" value="MFK4271255.1"/>
    <property type="molecule type" value="Genomic_DNA"/>
</dbReference>
<feature type="chain" id="PRO_5047543160" evidence="1">
    <location>
        <begin position="21"/>
        <end position="64"/>
    </location>
</feature>
<dbReference type="RefSeq" id="WP_404748289.1">
    <property type="nucleotide sequence ID" value="NZ_JBJDQH010000016.1"/>
</dbReference>
<feature type="signal peptide" evidence="1">
    <location>
        <begin position="1"/>
        <end position="20"/>
    </location>
</feature>
<reference evidence="2 3" key="1">
    <citation type="submission" date="2024-11" db="EMBL/GenBank/DDBJ databases">
        <title>The Natural Products Discovery Center: Release of the First 8490 Sequenced Strains for Exploring Actinobacteria Biosynthetic Diversity.</title>
        <authorList>
            <person name="Kalkreuter E."/>
            <person name="Kautsar S.A."/>
            <person name="Yang D."/>
            <person name="Bader C.D."/>
            <person name="Teijaro C.N."/>
            <person name="Fluegel L."/>
            <person name="Davis C.M."/>
            <person name="Simpson J.R."/>
            <person name="Lauterbach L."/>
            <person name="Steele A.D."/>
            <person name="Gui C."/>
            <person name="Meng S."/>
            <person name="Li G."/>
            <person name="Viehrig K."/>
            <person name="Ye F."/>
            <person name="Su P."/>
            <person name="Kiefer A.F."/>
            <person name="Nichols A."/>
            <person name="Cepeda A.J."/>
            <person name="Yan W."/>
            <person name="Fan B."/>
            <person name="Jiang Y."/>
            <person name="Adhikari A."/>
            <person name="Zheng C.-J."/>
            <person name="Schuster L."/>
            <person name="Cowan T.M."/>
            <person name="Smanski M.J."/>
            <person name="Chevrette M.G."/>
            <person name="De Carvalho L.P.S."/>
            <person name="Shen B."/>
        </authorList>
    </citation>
    <scope>NUCLEOTIDE SEQUENCE [LARGE SCALE GENOMIC DNA]</scope>
    <source>
        <strain evidence="2 3">NPDC020863</strain>
    </source>
</reference>
<proteinExistence type="predicted"/>
<evidence type="ECO:0000313" key="2">
    <source>
        <dbReference type="EMBL" id="MFK4271255.1"/>
    </source>
</evidence>
<gene>
    <name evidence="2" type="ORF">ACI2L5_40990</name>
</gene>
<evidence type="ECO:0000256" key="1">
    <source>
        <dbReference type="SAM" id="SignalP"/>
    </source>
</evidence>
<accession>A0ABW8M2U2</accession>
<sequence>MSITAKIAATVAGSVLVLSAAVVPAAASSSTAAGPVQGAWVQGAWLTGLPGTPANVAGDVISCC</sequence>
<keyword evidence="1" id="KW-0732">Signal</keyword>
<comment type="caution">
    <text evidence="2">The sequence shown here is derived from an EMBL/GenBank/DDBJ whole genome shotgun (WGS) entry which is preliminary data.</text>
</comment>
<organism evidence="2 3">
    <name type="scientific">Streptomyces milbemycinicus</name>
    <dbReference type="NCBI Taxonomy" id="476552"/>
    <lineage>
        <taxon>Bacteria</taxon>
        <taxon>Bacillati</taxon>
        <taxon>Actinomycetota</taxon>
        <taxon>Actinomycetes</taxon>
        <taxon>Kitasatosporales</taxon>
        <taxon>Streptomycetaceae</taxon>
        <taxon>Streptomyces</taxon>
    </lineage>
</organism>
<protein>
    <submittedName>
        <fullName evidence="2">Uncharacterized protein</fullName>
    </submittedName>
</protein>